<keyword evidence="1" id="KW-0812">Transmembrane</keyword>
<sequence length="184" mass="20152">MSESLSPGLGVVNANLVAEFAESWGITWLNAVRSARAAVYTVSLFLLAGGEIHSLLVERPAIWDCGTVVGLRMSRSSVGRSGLWFAIPLLVAASLCFWQYPSGMSSENRLNWIVPNALLFVAVALINVVAMKAVARDLLFNEMGDTEDAPERLIRRLSRVQFARLLLLLSAVALSVWELADRHL</sequence>
<accession>A0A7S2ZKJ4</accession>
<proteinExistence type="predicted"/>
<keyword evidence="1" id="KW-1133">Transmembrane helix</keyword>
<dbReference type="AlphaFoldDB" id="A0A7S2ZKJ4"/>
<dbReference type="EMBL" id="HBHW01014261">
    <property type="protein sequence ID" value="CAE0043079.1"/>
    <property type="molecule type" value="Transcribed_RNA"/>
</dbReference>
<evidence type="ECO:0000313" key="3">
    <source>
        <dbReference type="EMBL" id="CAE0043079.1"/>
    </source>
</evidence>
<name>A0A7S2ZKJ4_9RHOD</name>
<feature type="transmembrane region" description="Helical" evidence="1">
    <location>
        <begin position="82"/>
        <end position="100"/>
    </location>
</feature>
<evidence type="ECO:0000313" key="2">
    <source>
        <dbReference type="EMBL" id="CAE0043078.1"/>
    </source>
</evidence>
<evidence type="ECO:0000256" key="1">
    <source>
        <dbReference type="SAM" id="Phobius"/>
    </source>
</evidence>
<protein>
    <submittedName>
        <fullName evidence="3">Uncharacterized protein</fullName>
    </submittedName>
</protein>
<feature type="transmembrane region" description="Helical" evidence="1">
    <location>
        <begin position="162"/>
        <end position="180"/>
    </location>
</feature>
<reference evidence="3" key="1">
    <citation type="submission" date="2021-01" db="EMBL/GenBank/DDBJ databases">
        <authorList>
            <person name="Corre E."/>
            <person name="Pelletier E."/>
            <person name="Niang G."/>
            <person name="Scheremetjew M."/>
            <person name="Finn R."/>
            <person name="Kale V."/>
            <person name="Holt S."/>
            <person name="Cochrane G."/>
            <person name="Meng A."/>
            <person name="Brown T."/>
            <person name="Cohen L."/>
        </authorList>
    </citation>
    <scope>NUCLEOTIDE SEQUENCE</scope>
    <source>
        <strain evidence="3">CCMP 769</strain>
    </source>
</reference>
<gene>
    <name evidence="2" type="ORF">RMAR00112_LOCUS11049</name>
    <name evidence="3" type="ORF">RMAR00112_LOCUS11050</name>
</gene>
<dbReference type="EMBL" id="HBHW01014260">
    <property type="protein sequence ID" value="CAE0043078.1"/>
    <property type="molecule type" value="Transcribed_RNA"/>
</dbReference>
<feature type="transmembrane region" description="Helical" evidence="1">
    <location>
        <begin position="112"/>
        <end position="130"/>
    </location>
</feature>
<organism evidence="3">
    <name type="scientific">Rhodosorus marinus</name>
    <dbReference type="NCBI Taxonomy" id="101924"/>
    <lineage>
        <taxon>Eukaryota</taxon>
        <taxon>Rhodophyta</taxon>
        <taxon>Stylonematophyceae</taxon>
        <taxon>Stylonematales</taxon>
        <taxon>Stylonemataceae</taxon>
        <taxon>Rhodosorus</taxon>
    </lineage>
</organism>
<keyword evidence="1" id="KW-0472">Membrane</keyword>